<dbReference type="HAMAP" id="MF_00209">
    <property type="entry name" value="Inorganic_PPase"/>
    <property type="match status" value="1"/>
</dbReference>
<feature type="binding site" evidence="6">
    <location>
        <position position="72"/>
    </location>
    <ligand>
        <name>Mg(2+)</name>
        <dbReference type="ChEBI" id="CHEBI:18420"/>
        <label>1</label>
    </ligand>
</feature>
<dbReference type="InterPro" id="IPR036649">
    <property type="entry name" value="Pyrophosphatase_sf"/>
</dbReference>
<evidence type="ECO:0000256" key="4">
    <source>
        <dbReference type="ARBA" id="ARBA00022801"/>
    </source>
</evidence>
<dbReference type="Gene3D" id="3.90.80.10">
    <property type="entry name" value="Inorganic pyrophosphatase"/>
    <property type="match status" value="1"/>
</dbReference>
<dbReference type="PROSITE" id="PS00387">
    <property type="entry name" value="PPASE"/>
    <property type="match status" value="1"/>
</dbReference>
<evidence type="ECO:0000256" key="6">
    <source>
        <dbReference type="HAMAP-Rule" id="MF_00209"/>
    </source>
</evidence>
<feature type="binding site" evidence="6">
    <location>
        <position position="57"/>
    </location>
    <ligand>
        <name>substrate</name>
    </ligand>
</feature>
<dbReference type="EMBL" id="MDVB01000054">
    <property type="protein sequence ID" value="PIT16418.1"/>
    <property type="molecule type" value="Genomic_DNA"/>
</dbReference>
<gene>
    <name evidence="6" type="primary">ppa</name>
    <name evidence="7" type="ORF">BGI32_04595</name>
</gene>
<dbReference type="GO" id="GO:0005737">
    <property type="term" value="C:cytoplasm"/>
    <property type="evidence" value="ECO:0007669"/>
    <property type="project" value="UniProtKB-SubCell"/>
</dbReference>
<dbReference type="CDD" id="cd00412">
    <property type="entry name" value="pyrophosphatase"/>
    <property type="match status" value="1"/>
</dbReference>
<evidence type="ECO:0000256" key="5">
    <source>
        <dbReference type="ARBA" id="ARBA00022842"/>
    </source>
</evidence>
<dbReference type="GO" id="GO:0006796">
    <property type="term" value="P:phosphate-containing compound metabolic process"/>
    <property type="evidence" value="ECO:0007669"/>
    <property type="project" value="InterPro"/>
</dbReference>
<evidence type="ECO:0000256" key="1">
    <source>
        <dbReference type="ARBA" id="ARBA00001946"/>
    </source>
</evidence>
<dbReference type="GO" id="GO:0000287">
    <property type="term" value="F:magnesium ion binding"/>
    <property type="evidence" value="ECO:0007669"/>
    <property type="project" value="UniProtKB-UniRule"/>
</dbReference>
<dbReference type="PANTHER" id="PTHR10286">
    <property type="entry name" value="INORGANIC PYROPHOSPHATASE"/>
    <property type="match status" value="1"/>
</dbReference>
<keyword evidence="2 6" id="KW-0963">Cytoplasm</keyword>
<accession>A0A2N9WUN8</accession>
<reference evidence="7 8" key="1">
    <citation type="journal article" date="2017" name="MBio">
        <title>Type VI secretion-mediated competition in the bee gut microbiome.</title>
        <authorList>
            <person name="Steele M.I."/>
            <person name="Kwong W.K."/>
            <person name="Powell J.E."/>
            <person name="Whiteley M."/>
            <person name="Moran N.A."/>
        </authorList>
    </citation>
    <scope>NUCLEOTIDE SEQUENCE [LARGE SCALE GENOMIC DNA]</scope>
    <source>
        <strain evidence="7 8">App2-2</strain>
    </source>
</reference>
<dbReference type="Proteomes" id="UP000231293">
    <property type="component" value="Unassembled WGS sequence"/>
</dbReference>
<evidence type="ECO:0000256" key="3">
    <source>
        <dbReference type="ARBA" id="ARBA00022723"/>
    </source>
</evidence>
<dbReference type="AlphaFoldDB" id="A0A2N9WUN8"/>
<comment type="caution">
    <text evidence="7">The sequence shown here is derived from an EMBL/GenBank/DDBJ whole genome shotgun (WGS) entry which is preliminary data.</text>
</comment>
<feature type="binding site" evidence="6">
    <location>
        <position position="45"/>
    </location>
    <ligand>
        <name>substrate</name>
    </ligand>
</feature>
<dbReference type="EC" id="3.6.1.1" evidence="6"/>
<feature type="binding site" evidence="6">
    <location>
        <position position="31"/>
    </location>
    <ligand>
        <name>substrate</name>
    </ligand>
</feature>
<feature type="binding site" evidence="6">
    <location>
        <position position="72"/>
    </location>
    <ligand>
        <name>Mg(2+)</name>
        <dbReference type="ChEBI" id="CHEBI:18420"/>
        <label>2</label>
    </ligand>
</feature>
<keyword evidence="3 6" id="KW-0479">Metal-binding</keyword>
<comment type="function">
    <text evidence="6">Catalyzes the hydrolysis of inorganic pyrophosphate (PPi) forming two phosphate ions.</text>
</comment>
<proteinExistence type="inferred from homology"/>
<feature type="binding site" evidence="6">
    <location>
        <position position="142"/>
    </location>
    <ligand>
        <name>substrate</name>
    </ligand>
</feature>
<comment type="similarity">
    <text evidence="6">Belongs to the PPase family.</text>
</comment>
<feature type="binding site" evidence="6">
    <location>
        <position position="104"/>
    </location>
    <ligand>
        <name>Mg(2+)</name>
        <dbReference type="ChEBI" id="CHEBI:18420"/>
        <label>1</label>
    </ligand>
</feature>
<comment type="catalytic activity">
    <reaction evidence="6">
        <text>diphosphate + H2O = 2 phosphate + H(+)</text>
        <dbReference type="Rhea" id="RHEA:24576"/>
        <dbReference type="ChEBI" id="CHEBI:15377"/>
        <dbReference type="ChEBI" id="CHEBI:15378"/>
        <dbReference type="ChEBI" id="CHEBI:33019"/>
        <dbReference type="ChEBI" id="CHEBI:43474"/>
        <dbReference type="EC" id="3.6.1.1"/>
    </reaction>
</comment>
<comment type="subcellular location">
    <subcellularLocation>
        <location evidence="6">Cytoplasm</location>
    </subcellularLocation>
</comment>
<dbReference type="SUPFAM" id="SSF50324">
    <property type="entry name" value="Inorganic pyrophosphatase"/>
    <property type="match status" value="1"/>
</dbReference>
<protein>
    <recommendedName>
        <fullName evidence="6">Inorganic pyrophosphatase</fullName>
        <ecNumber evidence="6">3.6.1.1</ecNumber>
    </recommendedName>
    <alternativeName>
        <fullName evidence="6">Pyrophosphate phospho-hydrolase</fullName>
        <shortName evidence="6">PPase</shortName>
    </alternativeName>
</protein>
<comment type="cofactor">
    <cofactor evidence="1 6">
        <name>Mg(2+)</name>
        <dbReference type="ChEBI" id="CHEBI:18420"/>
    </cofactor>
</comment>
<comment type="subunit">
    <text evidence="6">Homohexamer.</text>
</comment>
<sequence length="176" mass="19811">MADFNQILDAGDVDSGIINVVVEIPAGSNHKIEWDRKLGAMKLDRVEPVIFAKPTNYGFIPQTLDEDGDELDALIVTDQPLSTGIYLEARIIGMMKFVDDGEVDDKIVVVPADDRNNGNAIQTLADLPPQLIKQIEFHFNHYKDLKKAGTTQVTHWGDIEEAKKVIRESQQRWQQQ</sequence>
<dbReference type="RefSeq" id="WP_100113461.1">
    <property type="nucleotide sequence ID" value="NZ_MDVB01000054.1"/>
</dbReference>
<evidence type="ECO:0000313" key="7">
    <source>
        <dbReference type="EMBL" id="PIT16418.1"/>
    </source>
</evidence>
<dbReference type="FunFam" id="3.90.80.10:FF:000006">
    <property type="entry name" value="Inorganic pyrophosphatase"/>
    <property type="match status" value="1"/>
</dbReference>
<feature type="binding site" evidence="6">
    <location>
        <position position="67"/>
    </location>
    <ligand>
        <name>Mg(2+)</name>
        <dbReference type="ChEBI" id="CHEBI:18420"/>
        <label>1</label>
    </ligand>
</feature>
<dbReference type="Pfam" id="PF00719">
    <property type="entry name" value="Pyrophosphatase"/>
    <property type="match status" value="1"/>
</dbReference>
<organism evidence="7 8">
    <name type="scientific">Snodgrassella alvi</name>
    <dbReference type="NCBI Taxonomy" id="1196083"/>
    <lineage>
        <taxon>Bacteria</taxon>
        <taxon>Pseudomonadati</taxon>
        <taxon>Pseudomonadota</taxon>
        <taxon>Betaproteobacteria</taxon>
        <taxon>Neisseriales</taxon>
        <taxon>Neisseriaceae</taxon>
        <taxon>Snodgrassella</taxon>
    </lineage>
</organism>
<name>A0A2N9WUN8_9NEIS</name>
<evidence type="ECO:0000313" key="8">
    <source>
        <dbReference type="Proteomes" id="UP000231293"/>
    </source>
</evidence>
<evidence type="ECO:0000256" key="2">
    <source>
        <dbReference type="ARBA" id="ARBA00022490"/>
    </source>
</evidence>
<dbReference type="GO" id="GO:0004427">
    <property type="term" value="F:inorganic diphosphate phosphatase activity"/>
    <property type="evidence" value="ECO:0007669"/>
    <property type="project" value="UniProtKB-UniRule"/>
</dbReference>
<dbReference type="InterPro" id="IPR008162">
    <property type="entry name" value="Pyrophosphatase"/>
</dbReference>
<keyword evidence="4 6" id="KW-0378">Hydrolase</keyword>
<keyword evidence="5 6" id="KW-0460">Magnesium</keyword>